<comment type="similarity">
    <text evidence="2">Belongs to the BshC family.</text>
</comment>
<evidence type="ECO:0000259" key="4">
    <source>
        <dbReference type="Pfam" id="PF24850"/>
    </source>
</evidence>
<dbReference type="OrthoDB" id="9765151at2"/>
<keyword evidence="6" id="KW-1185">Reference proteome</keyword>
<organism evidence="5 6">
    <name type="scientific">Aquirufa rosea</name>
    <dbReference type="NCBI Taxonomy" id="2509241"/>
    <lineage>
        <taxon>Bacteria</taxon>
        <taxon>Pseudomonadati</taxon>
        <taxon>Bacteroidota</taxon>
        <taxon>Cytophagia</taxon>
        <taxon>Cytophagales</taxon>
        <taxon>Flectobacillaceae</taxon>
        <taxon>Aquirufa</taxon>
    </lineage>
</organism>
<evidence type="ECO:0000313" key="6">
    <source>
        <dbReference type="Proteomes" id="UP000289455"/>
    </source>
</evidence>
<dbReference type="Pfam" id="PF24850">
    <property type="entry name" value="CC_BshC"/>
    <property type="match status" value="1"/>
</dbReference>
<name>A0A4Q1BYP6_9BACT</name>
<feature type="domain" description="Bacillithiol biosynthesis BshC N-terminal Rossmann-like" evidence="3">
    <location>
        <begin position="3"/>
        <end position="358"/>
    </location>
</feature>
<dbReference type="NCBIfam" id="TIGR03998">
    <property type="entry name" value="thiol_BshC"/>
    <property type="match status" value="1"/>
</dbReference>
<dbReference type="HAMAP" id="MF_01867">
    <property type="entry name" value="BshC"/>
    <property type="match status" value="1"/>
</dbReference>
<dbReference type="RefSeq" id="WP_129027468.1">
    <property type="nucleotide sequence ID" value="NZ_SDHY01000005.1"/>
</dbReference>
<dbReference type="Proteomes" id="UP000289455">
    <property type="component" value="Unassembled WGS sequence"/>
</dbReference>
<reference evidence="5 6" key="1">
    <citation type="submission" date="2019-01" db="EMBL/GenBank/DDBJ databases">
        <title>Cytophagaceae bacterium strain CAR-16.</title>
        <authorList>
            <person name="Chen W.-M."/>
        </authorList>
    </citation>
    <scope>NUCLEOTIDE SEQUENCE [LARGE SCALE GENOMIC DNA]</scope>
    <source>
        <strain evidence="5 6">CAR-16</strain>
    </source>
</reference>
<dbReference type="EC" id="6.-.-.-" evidence="2"/>
<proteinExistence type="inferred from homology"/>
<dbReference type="InterPro" id="IPR055399">
    <property type="entry name" value="CC_BshC"/>
</dbReference>
<keyword evidence="1 2" id="KW-0436">Ligase</keyword>
<dbReference type="InterPro" id="IPR011199">
    <property type="entry name" value="Bacillithiol_biosynth_BshC"/>
</dbReference>
<dbReference type="Pfam" id="PF10079">
    <property type="entry name" value="Rossmann-like_BshC"/>
    <property type="match status" value="1"/>
</dbReference>
<feature type="domain" description="Bacillithiol biosynthesis BshC C-terminal coiled-coil" evidence="4">
    <location>
        <begin position="360"/>
        <end position="514"/>
    </location>
</feature>
<evidence type="ECO:0000259" key="3">
    <source>
        <dbReference type="Pfam" id="PF10079"/>
    </source>
</evidence>
<dbReference type="PIRSF" id="PIRSF012535">
    <property type="entry name" value="UCP012535"/>
    <property type="match status" value="1"/>
</dbReference>
<accession>A0A4Q1BYP6</accession>
<gene>
    <name evidence="2 5" type="primary">bshC</name>
    <name evidence="5" type="ORF">ESB04_09340</name>
</gene>
<comment type="caution">
    <text evidence="5">The sequence shown here is derived from an EMBL/GenBank/DDBJ whole genome shotgun (WGS) entry which is preliminary data.</text>
</comment>
<dbReference type="InterPro" id="IPR055398">
    <property type="entry name" value="Rossmann-like_BshC"/>
</dbReference>
<dbReference type="EMBL" id="SDHY01000005">
    <property type="protein sequence ID" value="RXK48238.1"/>
    <property type="molecule type" value="Genomic_DNA"/>
</dbReference>
<evidence type="ECO:0000256" key="2">
    <source>
        <dbReference type="HAMAP-Rule" id="MF_01867"/>
    </source>
</evidence>
<dbReference type="AlphaFoldDB" id="A0A4Q1BYP6"/>
<evidence type="ECO:0000313" key="5">
    <source>
        <dbReference type="EMBL" id="RXK48238.1"/>
    </source>
</evidence>
<dbReference type="GO" id="GO:0016874">
    <property type="term" value="F:ligase activity"/>
    <property type="evidence" value="ECO:0007669"/>
    <property type="project" value="UniProtKB-UniRule"/>
</dbReference>
<sequence>MSIQNYPLSDLNAFSSLLLDYLEEKPQVKDFYHNSPNLSGFTHQLVDKKVFPAHHRKVLVEVLQDQYQNLQNAPSIERLLDERTFTVTTGHQLNLMTGPLYVIYKIVSTINLAKKLKCQYPDYQFIPVYWMASEDHDWDEINHVHLQQQTFTWNTNQQGAVGRFNLEQIDEFLNSLPFNLPLFKEAYQQNKTLAAAVRFYIHQLFGAEGLVCLDADDARLKSLFLPVMEADLTGQVHESLVENQNKKLEKLGYKPQINARGINLFYLQEGSRERIELQDNTYKILNQNLTFSAEEIIQELKKHPERFSPNVVLRPLYQECILPNLAYLGGPAEVVYWLQLKAVFDHHQVPFPIILPRNFALLLPPVEAKRIDKLGLQVKDLFLSEQNLIQKYVLENTKYSLDFTQEIEAIHPVLAQMVEKVKQIDPTLEGSILAEKQRWLNGLDRMSHKLYKAEKREHETAIRQIKQVKASLFPHGNWQERYDNLLDFYIERPHFIHDLLNKFDPLNFELYVIAL</sequence>
<evidence type="ECO:0000256" key="1">
    <source>
        <dbReference type="ARBA" id="ARBA00022598"/>
    </source>
</evidence>
<protein>
    <recommendedName>
        <fullName evidence="2">Putative cysteine ligase BshC</fullName>
        <ecNumber evidence="2">6.-.-.-</ecNumber>
    </recommendedName>
</protein>